<organism evidence="3">
    <name type="scientific">uncultured Poseidoniia archaeon</name>
    <dbReference type="NCBI Taxonomy" id="1697135"/>
    <lineage>
        <taxon>Archaea</taxon>
        <taxon>Methanobacteriati</taxon>
        <taxon>Thermoplasmatota</taxon>
        <taxon>Candidatus Poseidoniia</taxon>
        <taxon>environmental samples</taxon>
    </lineage>
</organism>
<name>A0A1B1TEI6_9ARCH</name>
<feature type="domain" description="CoA carboxyltransferase N-terminal" evidence="1">
    <location>
        <begin position="3"/>
        <end position="259"/>
    </location>
</feature>
<dbReference type="GO" id="GO:0004658">
    <property type="term" value="F:propionyl-CoA carboxylase activity"/>
    <property type="evidence" value="ECO:0007669"/>
    <property type="project" value="TreeGrafter"/>
</dbReference>
<reference evidence="3" key="2">
    <citation type="journal article" date="2015" name="ISME J.">
        <title>A new class of marine Euryarchaeota group II from the Mediterranean deep chlorophyll maximum.</title>
        <authorList>
            <person name="Martin-Cuadrado A.B."/>
            <person name="Garcia-Heredia I."/>
            <person name="Molto A.G."/>
            <person name="Lopez-Ubeda R."/>
            <person name="Kimes N."/>
            <person name="Lopez-Garcia P."/>
            <person name="Moreira D."/>
            <person name="Rodriguez-Valera F."/>
        </authorList>
    </citation>
    <scope>NUCLEOTIDE SEQUENCE</scope>
</reference>
<dbReference type="GO" id="GO:0016740">
    <property type="term" value="F:transferase activity"/>
    <property type="evidence" value="ECO:0007669"/>
    <property type="project" value="UniProtKB-KW"/>
</dbReference>
<dbReference type="InterPro" id="IPR011762">
    <property type="entry name" value="COA_CT_N"/>
</dbReference>
<dbReference type="InterPro" id="IPR051047">
    <property type="entry name" value="AccD/PCCB"/>
</dbReference>
<feature type="domain" description="CoA carboxyltransferase C-terminal" evidence="2">
    <location>
        <begin position="263"/>
        <end position="510"/>
    </location>
</feature>
<evidence type="ECO:0000259" key="2">
    <source>
        <dbReference type="PROSITE" id="PS50989"/>
    </source>
</evidence>
<reference evidence="3" key="1">
    <citation type="submission" date="2014-11" db="EMBL/GenBank/DDBJ databases">
        <authorList>
            <person name="Zhu J."/>
            <person name="Qi W."/>
            <person name="Song R."/>
        </authorList>
    </citation>
    <scope>NUCLEOTIDE SEQUENCE</scope>
</reference>
<dbReference type="InterPro" id="IPR011763">
    <property type="entry name" value="COA_CT_C"/>
</dbReference>
<proteinExistence type="predicted"/>
<protein>
    <submittedName>
        <fullName evidence="3">Carboxyl transferase (PCCB, pccB)</fullName>
    </submittedName>
</protein>
<dbReference type="InterPro" id="IPR029045">
    <property type="entry name" value="ClpP/crotonase-like_dom_sf"/>
</dbReference>
<dbReference type="PROSITE" id="PS50980">
    <property type="entry name" value="COA_CT_NTER"/>
    <property type="match status" value="1"/>
</dbReference>
<dbReference type="InterPro" id="IPR034733">
    <property type="entry name" value="AcCoA_carboxyl_beta"/>
</dbReference>
<dbReference type="PANTHER" id="PTHR43842:SF2">
    <property type="entry name" value="PROPIONYL-COA CARBOXYLASE BETA CHAIN, MITOCHONDRIAL"/>
    <property type="match status" value="1"/>
</dbReference>
<dbReference type="Pfam" id="PF01039">
    <property type="entry name" value="Carboxyl_trans"/>
    <property type="match status" value="1"/>
</dbReference>
<evidence type="ECO:0000259" key="1">
    <source>
        <dbReference type="PROSITE" id="PS50980"/>
    </source>
</evidence>
<accession>A0A1B1TEI6</accession>
<sequence>MAGLSHEENLDAKRYEADNSGDRKKLENIRFEGRKTAKERVLSILDENTFVEIDAFVNHRSGDNSLHLHRPLGDGVIAGHGMIDGRRVVCFSQDASVFEGSIGEMHAQKILKIFQFAEKSLLPVIAIWDGNGERPEEGITSLGPSGQILDAMVACSGRIPMISIVMGKVTGISALAVGLSDFVIMHSLYGNMALTTDHNLSEFIMEKDTKEFSGNAENHFSRSGIACLIAEDDISALTIASDLLSYFPDNMLSKPDVIYNDDSWDRRCVEISDILPPNQEKPYDVRKIIEIVSDNSTFLELFSGYASNIVVGLARLDGNSVGIIANQPSVLAGCLDIDASVKAARFIRTCDCFNIPILTFIDVPGFLPGTVQEYGGIIKHGAKLLFAYSEATVPKLAVVIRKAYGGAYLAMSCKHLNSDYNISWPSGELAVMGSKGAVNIIHKKELSNSKNPDITYKKLLDDYQEKFGDPYVAAKNGWIDDVIEPEMTRKNLIHALRPLLSKREWSPPKKHDNIPL</sequence>
<dbReference type="PROSITE" id="PS50989">
    <property type="entry name" value="COA_CT_CTER"/>
    <property type="match status" value="1"/>
</dbReference>
<dbReference type="AlphaFoldDB" id="A0A1B1TEI6"/>
<dbReference type="EMBL" id="KP211901">
    <property type="protein sequence ID" value="ANV80672.1"/>
    <property type="molecule type" value="Genomic_DNA"/>
</dbReference>
<keyword evidence="3" id="KW-0808">Transferase</keyword>
<dbReference type="Gene3D" id="3.90.226.10">
    <property type="entry name" value="2-enoyl-CoA Hydratase, Chain A, domain 1"/>
    <property type="match status" value="2"/>
</dbReference>
<dbReference type="PANTHER" id="PTHR43842">
    <property type="entry name" value="PROPIONYL-COA CARBOXYLASE BETA CHAIN"/>
    <property type="match status" value="1"/>
</dbReference>
<dbReference type="SUPFAM" id="SSF52096">
    <property type="entry name" value="ClpP/crotonase"/>
    <property type="match status" value="2"/>
</dbReference>
<evidence type="ECO:0000313" key="3">
    <source>
        <dbReference type="EMBL" id="ANV80672.1"/>
    </source>
</evidence>